<gene>
    <name evidence="1" type="ORF">H5410_020954</name>
</gene>
<comment type="caution">
    <text evidence="1">The sequence shown here is derived from an EMBL/GenBank/DDBJ whole genome shotgun (WGS) entry which is preliminary data.</text>
</comment>
<dbReference type="EMBL" id="JACXVP010000004">
    <property type="protein sequence ID" value="KAG5609673.1"/>
    <property type="molecule type" value="Genomic_DNA"/>
</dbReference>
<keyword evidence="2" id="KW-1185">Reference proteome</keyword>
<protein>
    <submittedName>
        <fullName evidence="1">Uncharacterized protein</fullName>
    </submittedName>
</protein>
<evidence type="ECO:0000313" key="2">
    <source>
        <dbReference type="Proteomes" id="UP000824120"/>
    </source>
</evidence>
<accession>A0A9J5Z9X8</accession>
<proteinExistence type="predicted"/>
<dbReference type="AlphaFoldDB" id="A0A9J5Z9X8"/>
<dbReference type="Proteomes" id="UP000824120">
    <property type="component" value="Chromosome 4"/>
</dbReference>
<name>A0A9J5Z9X8_SOLCO</name>
<sequence>MKEDVSTLNKMVTSHSVSIKQLETHMDRILSHLKPRSASPIWIALWTNKMVGGSVNFSVQNSHSAHH</sequence>
<evidence type="ECO:0000313" key="1">
    <source>
        <dbReference type="EMBL" id="KAG5609673.1"/>
    </source>
</evidence>
<organism evidence="1 2">
    <name type="scientific">Solanum commersonii</name>
    <name type="common">Commerson's wild potato</name>
    <name type="synonym">Commerson's nightshade</name>
    <dbReference type="NCBI Taxonomy" id="4109"/>
    <lineage>
        <taxon>Eukaryota</taxon>
        <taxon>Viridiplantae</taxon>
        <taxon>Streptophyta</taxon>
        <taxon>Embryophyta</taxon>
        <taxon>Tracheophyta</taxon>
        <taxon>Spermatophyta</taxon>
        <taxon>Magnoliopsida</taxon>
        <taxon>eudicotyledons</taxon>
        <taxon>Gunneridae</taxon>
        <taxon>Pentapetalae</taxon>
        <taxon>asterids</taxon>
        <taxon>lamiids</taxon>
        <taxon>Solanales</taxon>
        <taxon>Solanaceae</taxon>
        <taxon>Solanoideae</taxon>
        <taxon>Solaneae</taxon>
        <taxon>Solanum</taxon>
    </lineage>
</organism>
<reference evidence="1 2" key="1">
    <citation type="submission" date="2020-09" db="EMBL/GenBank/DDBJ databases">
        <title>De no assembly of potato wild relative species, Solanum commersonii.</title>
        <authorList>
            <person name="Cho K."/>
        </authorList>
    </citation>
    <scope>NUCLEOTIDE SEQUENCE [LARGE SCALE GENOMIC DNA]</scope>
    <source>
        <strain evidence="1">LZ3.2</strain>
        <tissue evidence="1">Leaf</tissue>
    </source>
</reference>
<dbReference type="OrthoDB" id="1328318at2759"/>